<name>A0A238DA87_THIDL</name>
<dbReference type="Gene3D" id="3.30.1310.20">
    <property type="entry name" value="PRTase-like"/>
    <property type="match status" value="1"/>
</dbReference>
<dbReference type="InterPro" id="IPR029057">
    <property type="entry name" value="PRTase-like"/>
</dbReference>
<evidence type="ECO:0000259" key="1">
    <source>
        <dbReference type="Pfam" id="PF00156"/>
    </source>
</evidence>
<keyword evidence="2" id="KW-0808">Transferase</keyword>
<dbReference type="Pfam" id="PF00156">
    <property type="entry name" value="Pribosyltran"/>
    <property type="match status" value="1"/>
</dbReference>
<evidence type="ECO:0000313" key="2">
    <source>
        <dbReference type="EMBL" id="SBP90080.1"/>
    </source>
</evidence>
<protein>
    <submittedName>
        <fullName evidence="2">Putative phosphoribosyl transferase protein</fullName>
    </submittedName>
</protein>
<gene>
    <name evidence="2" type="ORF">THIARS_90230</name>
</gene>
<dbReference type="GO" id="GO:0016740">
    <property type="term" value="F:transferase activity"/>
    <property type="evidence" value="ECO:0007669"/>
    <property type="project" value="UniProtKB-KW"/>
</dbReference>
<dbReference type="CDD" id="cd06223">
    <property type="entry name" value="PRTases_typeI"/>
    <property type="match status" value="1"/>
</dbReference>
<dbReference type="Proteomes" id="UP000214566">
    <property type="component" value="Unassembled WGS sequence"/>
</dbReference>
<proteinExistence type="predicted"/>
<dbReference type="EMBL" id="FLMQ01000058">
    <property type="protein sequence ID" value="SBP90080.1"/>
    <property type="molecule type" value="Genomic_DNA"/>
</dbReference>
<dbReference type="AlphaFoldDB" id="A0A238DA87"/>
<dbReference type="SUPFAM" id="SSF53271">
    <property type="entry name" value="PRTase-like"/>
    <property type="match status" value="1"/>
</dbReference>
<feature type="domain" description="Phosphoribosyltransferase" evidence="1">
    <location>
        <begin position="8"/>
        <end position="170"/>
    </location>
</feature>
<dbReference type="InterPro" id="IPR000836">
    <property type="entry name" value="PRTase_dom"/>
</dbReference>
<keyword evidence="3" id="KW-1185">Reference proteome</keyword>
<dbReference type="OrthoDB" id="9810066at2"/>
<evidence type="ECO:0000313" key="3">
    <source>
        <dbReference type="Proteomes" id="UP000214566"/>
    </source>
</evidence>
<reference evidence="2 3" key="1">
    <citation type="submission" date="2016-06" db="EMBL/GenBank/DDBJ databases">
        <authorList>
            <person name="Kjaerup R.B."/>
            <person name="Dalgaard T.S."/>
            <person name="Juul-Madsen H.R."/>
        </authorList>
    </citation>
    <scope>NUCLEOTIDE SEQUENCE [LARGE SCALE GENOMIC DNA]</scope>
    <source>
        <strain evidence="2 3">DSM 16361</strain>
    </source>
</reference>
<organism evidence="2 3">
    <name type="scientific">Thiomonas delicata</name>
    <name type="common">Thiomonas cuprina</name>
    <dbReference type="NCBI Taxonomy" id="364030"/>
    <lineage>
        <taxon>Bacteria</taxon>
        <taxon>Pseudomonadati</taxon>
        <taxon>Pseudomonadota</taxon>
        <taxon>Betaproteobacteria</taxon>
        <taxon>Burkholderiales</taxon>
        <taxon>Thiomonas</taxon>
    </lineage>
</organism>
<accession>A0A238DA87</accession>
<dbReference type="Gene3D" id="3.40.50.2020">
    <property type="match status" value="1"/>
</dbReference>
<sequence>MDDRFQDRFAAGRKLAQALQAYAHHHDVLVLAVPRGGVPVGYEVAKALGAELDVLIARKLGLPGHPELAMGAIASGGALYLNPDVIAISGVSRQEIEAVLADERIELQRRETQYRGARPPVRIDGRVVIVVDDGIATGASMRAAVMALRSQHPDRIVVAVPVAPPDAKQRLGDIADDFICVLSPDPFYAVGQFYDTFDQTSDEEVRRLLARSREETP</sequence>
<dbReference type="RefSeq" id="WP_094162005.1">
    <property type="nucleotide sequence ID" value="NZ_LT592171.1"/>
</dbReference>